<dbReference type="AlphaFoldDB" id="A0A2T4UQ47"/>
<dbReference type="InterPro" id="IPR036388">
    <property type="entry name" value="WH-like_DNA-bd_sf"/>
</dbReference>
<proteinExistence type="predicted"/>
<accession>A0A2T4UQ47</accession>
<organism evidence="2 3">
    <name type="scientific">Rathayibacter caricis DSM 15933</name>
    <dbReference type="NCBI Taxonomy" id="1328867"/>
    <lineage>
        <taxon>Bacteria</taxon>
        <taxon>Bacillati</taxon>
        <taxon>Actinomycetota</taxon>
        <taxon>Actinomycetes</taxon>
        <taxon>Micrococcales</taxon>
        <taxon>Microbacteriaceae</taxon>
        <taxon>Rathayibacter</taxon>
    </lineage>
</organism>
<reference evidence="2 3" key="1">
    <citation type="submission" date="2018-03" db="EMBL/GenBank/DDBJ databases">
        <title>Bacteriophage NCPPB3778 and a type I-E CRISPR drive the evolution of the US Biological Select Agent, Rathayibacter toxicus.</title>
        <authorList>
            <person name="Davis E.W.II."/>
            <person name="Tabima J.F."/>
            <person name="Weisberg A.J."/>
            <person name="Dantas Lopes L."/>
            <person name="Wiseman M.S."/>
            <person name="Wiseman M.S."/>
            <person name="Pupko T."/>
            <person name="Belcher M.S."/>
            <person name="Sechler A.J."/>
            <person name="Tancos M.A."/>
            <person name="Schroeder B.K."/>
            <person name="Murray T.D."/>
            <person name="Luster D.G."/>
            <person name="Schneider W.L."/>
            <person name="Rogers E."/>
            <person name="Andreote F.D."/>
            <person name="Grunwald N.J."/>
            <person name="Putnam M.L."/>
            <person name="Chang J.H."/>
        </authorList>
    </citation>
    <scope>NUCLEOTIDE SEQUENCE [LARGE SCALE GENOMIC DNA]</scope>
    <source>
        <strain evidence="2 3">DSM 15933</strain>
    </source>
</reference>
<sequence length="346" mass="36893">MQDPLADPERFAVLAATVADPVRRYLWRRADAGTADDVLALTITVLRERRIAPPDPVAQALAIARALLRNALRGQRRQSLLSQRLALVEPPQLQTDEESRRLHDRVRLALSRVAESDAEPLRLWAWDGLDAHAIGIVLGMPEEDATDRLERGRRRIGQELLRGSPERDGDLRALLRAIDPAASLPPLSDRELAVVLAGTDRDDAPPRRRSPWLIAGVGALAVAAIASLLLPLAFALATSSARLSGATNGCPADPAAALASAQVAFRAEVRSIDDGTVELRVLERFAGEVGDSVTVTQGRGVTWQTGTDYLLAADENALLGCGLTGPSSPELTGLYEDVFGAGTGGA</sequence>
<name>A0A2T4UQ47_9MICO</name>
<dbReference type="Gene3D" id="1.10.10.10">
    <property type="entry name" value="Winged helix-like DNA-binding domain superfamily/Winged helix DNA-binding domain"/>
    <property type="match status" value="1"/>
</dbReference>
<keyword evidence="1" id="KW-1133">Transmembrane helix</keyword>
<evidence type="ECO:0008006" key="4">
    <source>
        <dbReference type="Google" id="ProtNLM"/>
    </source>
</evidence>
<dbReference type="EMBL" id="PZPL01000001">
    <property type="protein sequence ID" value="PTL71658.1"/>
    <property type="molecule type" value="Genomic_DNA"/>
</dbReference>
<dbReference type="Proteomes" id="UP000241085">
    <property type="component" value="Unassembled WGS sequence"/>
</dbReference>
<comment type="caution">
    <text evidence="2">The sequence shown here is derived from an EMBL/GenBank/DDBJ whole genome shotgun (WGS) entry which is preliminary data.</text>
</comment>
<feature type="transmembrane region" description="Helical" evidence="1">
    <location>
        <begin position="212"/>
        <end position="237"/>
    </location>
</feature>
<evidence type="ECO:0000256" key="1">
    <source>
        <dbReference type="SAM" id="Phobius"/>
    </source>
</evidence>
<keyword evidence="1" id="KW-0812">Transmembrane</keyword>
<gene>
    <name evidence="2" type="ORF">C1I63_01545</name>
</gene>
<protein>
    <recommendedName>
        <fullName evidence="4">Sigma-70 family RNA polymerase sigma factor</fullName>
    </recommendedName>
</protein>
<dbReference type="RefSeq" id="WP_107573501.1">
    <property type="nucleotide sequence ID" value="NZ_PZPL01000001.1"/>
</dbReference>
<keyword evidence="1" id="KW-0472">Membrane</keyword>
<evidence type="ECO:0000313" key="3">
    <source>
        <dbReference type="Proteomes" id="UP000241085"/>
    </source>
</evidence>
<evidence type="ECO:0000313" key="2">
    <source>
        <dbReference type="EMBL" id="PTL71658.1"/>
    </source>
</evidence>
<keyword evidence="3" id="KW-1185">Reference proteome</keyword>